<accession>A0A382KAI1</accession>
<evidence type="ECO:0008006" key="2">
    <source>
        <dbReference type="Google" id="ProtNLM"/>
    </source>
</evidence>
<organism evidence="1">
    <name type="scientific">marine metagenome</name>
    <dbReference type="NCBI Taxonomy" id="408172"/>
    <lineage>
        <taxon>unclassified sequences</taxon>
        <taxon>metagenomes</taxon>
        <taxon>ecological metagenomes</taxon>
    </lineage>
</organism>
<dbReference type="EMBL" id="UINC01078556">
    <property type="protein sequence ID" value="SVC19741.1"/>
    <property type="molecule type" value="Genomic_DNA"/>
</dbReference>
<proteinExistence type="predicted"/>
<dbReference type="AlphaFoldDB" id="A0A382KAI1"/>
<name>A0A382KAI1_9ZZZZ</name>
<sequence length="370" mass="42149">MQDSTKTSHPLEELYEILGEDLEDCTSDGLLISENEDPIPLTNDSFKEIKESGASRKIAFVDGGDGILEEAPNFLININRIYFSMFSGKKRISPSTIKSRIEFFSSVVTKILKEDSKITVTYKTKLFPYDDQDRKLLPDEIDLESTTEGATILEKGRINSLSRRFAEWSFAKKIVEEELGEGDIIVKDGALQTGFKNETRYAKELYDIAMKKGVIVCGLAKASRIIELDCAEPIIAKVQQFSNKFNLGKWYFEVGNLPGDDMGFNLITKFHQNSNHVFRFEILTEQYNKMTEAERNDVLESFANNSKDMAIIGYPYGFIDADRFAQVRMNELGMYKGLLISQMAKHPEWKKLRSHSSSTKFHDKLNRVTS</sequence>
<protein>
    <recommendedName>
        <fullName evidence="2">NurA domain-containing protein</fullName>
    </recommendedName>
</protein>
<gene>
    <name evidence="1" type="ORF">METZ01_LOCUS272595</name>
</gene>
<reference evidence="1" key="1">
    <citation type="submission" date="2018-05" db="EMBL/GenBank/DDBJ databases">
        <authorList>
            <person name="Lanie J.A."/>
            <person name="Ng W.-L."/>
            <person name="Kazmierczak K.M."/>
            <person name="Andrzejewski T.M."/>
            <person name="Davidsen T.M."/>
            <person name="Wayne K.J."/>
            <person name="Tettelin H."/>
            <person name="Glass J.I."/>
            <person name="Rusch D."/>
            <person name="Podicherti R."/>
            <person name="Tsui H.-C.T."/>
            <person name="Winkler M.E."/>
        </authorList>
    </citation>
    <scope>NUCLEOTIDE SEQUENCE</scope>
</reference>
<evidence type="ECO:0000313" key="1">
    <source>
        <dbReference type="EMBL" id="SVC19741.1"/>
    </source>
</evidence>